<dbReference type="EC" id="3.6.1.27" evidence="3"/>
<dbReference type="Proteomes" id="UP000546200">
    <property type="component" value="Unassembled WGS sequence"/>
</dbReference>
<evidence type="ECO:0000313" key="3">
    <source>
        <dbReference type="EMBL" id="MBB5714953.1"/>
    </source>
</evidence>
<gene>
    <name evidence="3" type="ORF">FHS94_001794</name>
</gene>
<feature type="transmembrane region" description="Helical" evidence="1">
    <location>
        <begin position="185"/>
        <end position="205"/>
    </location>
</feature>
<reference evidence="3 4" key="1">
    <citation type="submission" date="2020-08" db="EMBL/GenBank/DDBJ databases">
        <title>Genomic Encyclopedia of Type Strains, Phase IV (KMG-IV): sequencing the most valuable type-strain genomes for metagenomic binning, comparative biology and taxonomic classification.</title>
        <authorList>
            <person name="Goeker M."/>
        </authorList>
    </citation>
    <scope>NUCLEOTIDE SEQUENCE [LARGE SCALE GENOMIC DNA]</scope>
    <source>
        <strain evidence="3 4">DSM 100044</strain>
    </source>
</reference>
<dbReference type="CDD" id="cd03392">
    <property type="entry name" value="PAP2_like_2"/>
    <property type="match status" value="1"/>
</dbReference>
<feature type="transmembrane region" description="Helical" evidence="1">
    <location>
        <begin position="59"/>
        <end position="79"/>
    </location>
</feature>
<comment type="caution">
    <text evidence="3">The sequence shown here is derived from an EMBL/GenBank/DDBJ whole genome shotgun (WGS) entry which is preliminary data.</text>
</comment>
<protein>
    <submittedName>
        <fullName evidence="3">Undecaprenyl-diphosphatase</fullName>
        <ecNumber evidence="3">3.6.1.27</ecNumber>
    </submittedName>
</protein>
<dbReference type="Gene3D" id="1.20.144.10">
    <property type="entry name" value="Phosphatidic acid phosphatase type 2/haloperoxidase"/>
    <property type="match status" value="1"/>
</dbReference>
<accession>A0A7W9EVX9</accession>
<dbReference type="SUPFAM" id="SSF48317">
    <property type="entry name" value="Acid phosphatase/Vanadium-dependent haloperoxidase"/>
    <property type="match status" value="1"/>
</dbReference>
<dbReference type="PANTHER" id="PTHR14969:SF13">
    <property type="entry name" value="AT30094P"/>
    <property type="match status" value="1"/>
</dbReference>
<keyword evidence="4" id="KW-1185">Reference proteome</keyword>
<name>A0A7W9EVX9_9SPHN</name>
<dbReference type="EMBL" id="JACIJK010000005">
    <property type="protein sequence ID" value="MBB5714953.1"/>
    <property type="molecule type" value="Genomic_DNA"/>
</dbReference>
<keyword evidence="1" id="KW-0812">Transmembrane</keyword>
<dbReference type="SMART" id="SM00014">
    <property type="entry name" value="acidPPc"/>
    <property type="match status" value="1"/>
</dbReference>
<evidence type="ECO:0000313" key="4">
    <source>
        <dbReference type="Proteomes" id="UP000546200"/>
    </source>
</evidence>
<evidence type="ECO:0000259" key="2">
    <source>
        <dbReference type="SMART" id="SM00014"/>
    </source>
</evidence>
<keyword evidence="1" id="KW-1133">Transmembrane helix</keyword>
<feature type="transmembrane region" description="Helical" evidence="1">
    <location>
        <begin position="124"/>
        <end position="145"/>
    </location>
</feature>
<feature type="domain" description="Phosphatidic acid phosphatase type 2/haloperoxidase" evidence="2">
    <location>
        <begin position="86"/>
        <end position="199"/>
    </location>
</feature>
<keyword evidence="3" id="KW-0378">Hydrolase</keyword>
<dbReference type="RefSeq" id="WP_184056797.1">
    <property type="nucleotide sequence ID" value="NZ_JACIJK010000005.1"/>
</dbReference>
<dbReference type="Pfam" id="PF01569">
    <property type="entry name" value="PAP2"/>
    <property type="match status" value="1"/>
</dbReference>
<organism evidence="3 4">
    <name type="scientific">Sphingomonas aerophila</name>
    <dbReference type="NCBI Taxonomy" id="1344948"/>
    <lineage>
        <taxon>Bacteria</taxon>
        <taxon>Pseudomonadati</taxon>
        <taxon>Pseudomonadota</taxon>
        <taxon>Alphaproteobacteria</taxon>
        <taxon>Sphingomonadales</taxon>
        <taxon>Sphingomonadaceae</taxon>
        <taxon>Sphingomonas</taxon>
    </lineage>
</organism>
<dbReference type="InterPro" id="IPR036938">
    <property type="entry name" value="PAP2/HPO_sf"/>
</dbReference>
<dbReference type="GO" id="GO:0050380">
    <property type="term" value="F:undecaprenyl-diphosphatase activity"/>
    <property type="evidence" value="ECO:0007669"/>
    <property type="project" value="UniProtKB-EC"/>
</dbReference>
<proteinExistence type="predicted"/>
<sequence>MPQLLMGAGIAAVAVTLALLLGLIADRWPFAIDRWIMLAVRGEVGGVGWVRNAAVNLTALGSVTVLTVVTIAVVGLLLVQRLWLTALATGAACWSGGWAVTLVKNEVSRPRPTLVPHWVDVHNASFPSGHAAGSALVYLTIAALATQVLRDEAARRYVLALAIVLVGAIGISRVVLGVHWPSDVLAGWCFGTLWALAWWKATAAARRSIGGER</sequence>
<dbReference type="AlphaFoldDB" id="A0A7W9EVX9"/>
<feature type="transmembrane region" description="Helical" evidence="1">
    <location>
        <begin position="157"/>
        <end position="179"/>
    </location>
</feature>
<evidence type="ECO:0000256" key="1">
    <source>
        <dbReference type="SAM" id="Phobius"/>
    </source>
</evidence>
<dbReference type="InterPro" id="IPR000326">
    <property type="entry name" value="PAP2/HPO"/>
</dbReference>
<dbReference type="PANTHER" id="PTHR14969">
    <property type="entry name" value="SPHINGOSINE-1-PHOSPHATE PHOSPHOHYDROLASE"/>
    <property type="match status" value="1"/>
</dbReference>
<keyword evidence="1" id="KW-0472">Membrane</keyword>